<dbReference type="SUPFAM" id="SSF52402">
    <property type="entry name" value="Adenine nucleotide alpha hydrolases-like"/>
    <property type="match status" value="1"/>
</dbReference>
<evidence type="ECO:0000259" key="2">
    <source>
        <dbReference type="Pfam" id="PF00582"/>
    </source>
</evidence>
<reference evidence="3 4" key="1">
    <citation type="submission" date="2023-05" db="EMBL/GenBank/DDBJ databases">
        <title>Actinoplanes sp. NEAU-A12 genome sequencing.</title>
        <authorList>
            <person name="Wang Z.-S."/>
        </authorList>
    </citation>
    <scope>NUCLEOTIDE SEQUENCE [LARGE SCALE GENOMIC DNA]</scope>
    <source>
        <strain evidence="3 4">NEAU-A12</strain>
    </source>
</reference>
<accession>A0ABT6X1H6</accession>
<comment type="similarity">
    <text evidence="1">Belongs to the universal stress protein A family.</text>
</comment>
<dbReference type="EMBL" id="JASCTH010000059">
    <property type="protein sequence ID" value="MDI6105881.1"/>
    <property type="molecule type" value="Genomic_DNA"/>
</dbReference>
<evidence type="ECO:0000313" key="3">
    <source>
        <dbReference type="EMBL" id="MDI6105881.1"/>
    </source>
</evidence>
<name>A0ABT6X1H6_9ACTN</name>
<dbReference type="Pfam" id="PF00582">
    <property type="entry name" value="Usp"/>
    <property type="match status" value="1"/>
</dbReference>
<keyword evidence="4" id="KW-1185">Reference proteome</keyword>
<dbReference type="RefSeq" id="WP_282767346.1">
    <property type="nucleotide sequence ID" value="NZ_JASCTH010000059.1"/>
</dbReference>
<organism evidence="3 4">
    <name type="scientific">Actinoplanes sandaracinus</name>
    <dbReference type="NCBI Taxonomy" id="3045177"/>
    <lineage>
        <taxon>Bacteria</taxon>
        <taxon>Bacillati</taxon>
        <taxon>Actinomycetota</taxon>
        <taxon>Actinomycetes</taxon>
        <taxon>Micromonosporales</taxon>
        <taxon>Micromonosporaceae</taxon>
        <taxon>Actinoplanes</taxon>
    </lineage>
</organism>
<proteinExistence type="inferred from homology"/>
<evidence type="ECO:0000313" key="4">
    <source>
        <dbReference type="Proteomes" id="UP001241758"/>
    </source>
</evidence>
<feature type="non-terminal residue" evidence="3">
    <location>
        <position position="1"/>
    </location>
</feature>
<gene>
    <name evidence="3" type="ORF">QLQ12_45650</name>
</gene>
<dbReference type="PRINTS" id="PR01438">
    <property type="entry name" value="UNVRSLSTRESS"/>
</dbReference>
<dbReference type="Gene3D" id="3.40.50.620">
    <property type="entry name" value="HUPs"/>
    <property type="match status" value="1"/>
</dbReference>
<dbReference type="InterPro" id="IPR006015">
    <property type="entry name" value="Universal_stress_UspA"/>
</dbReference>
<evidence type="ECO:0000256" key="1">
    <source>
        <dbReference type="ARBA" id="ARBA00008791"/>
    </source>
</evidence>
<protein>
    <submittedName>
        <fullName evidence="3">Universal stress protein</fullName>
    </submittedName>
</protein>
<sequence length="158" mass="16594">DPACCEQLFRVGARPDPATVMRFIDEHRDRFAVALLLRVLNIGWDGSAAAESAQVTAARLFPGRPVVPVSVKDGHKPGDRTTSALVEVPLVDGHLERGRAIAAALTAKARAEHAALMAVGSHGRSALHEILLGSVAMATLHHAHRPVLVVPCSAAAGE</sequence>
<dbReference type="InterPro" id="IPR006016">
    <property type="entry name" value="UspA"/>
</dbReference>
<dbReference type="InterPro" id="IPR014729">
    <property type="entry name" value="Rossmann-like_a/b/a_fold"/>
</dbReference>
<feature type="domain" description="UspA" evidence="2">
    <location>
        <begin position="89"/>
        <end position="151"/>
    </location>
</feature>
<dbReference type="Proteomes" id="UP001241758">
    <property type="component" value="Unassembled WGS sequence"/>
</dbReference>
<comment type="caution">
    <text evidence="3">The sequence shown here is derived from an EMBL/GenBank/DDBJ whole genome shotgun (WGS) entry which is preliminary data.</text>
</comment>